<name>A0A9D4J3S1_DREPO</name>
<dbReference type="EMBL" id="JAIWYP010000007">
    <property type="protein sequence ID" value="KAH3794317.1"/>
    <property type="molecule type" value="Genomic_DNA"/>
</dbReference>
<organism evidence="2 3">
    <name type="scientific">Dreissena polymorpha</name>
    <name type="common">Zebra mussel</name>
    <name type="synonym">Mytilus polymorpha</name>
    <dbReference type="NCBI Taxonomy" id="45954"/>
    <lineage>
        <taxon>Eukaryota</taxon>
        <taxon>Metazoa</taxon>
        <taxon>Spiralia</taxon>
        <taxon>Lophotrochozoa</taxon>
        <taxon>Mollusca</taxon>
        <taxon>Bivalvia</taxon>
        <taxon>Autobranchia</taxon>
        <taxon>Heteroconchia</taxon>
        <taxon>Euheterodonta</taxon>
        <taxon>Imparidentia</taxon>
        <taxon>Neoheterodontei</taxon>
        <taxon>Myida</taxon>
        <taxon>Dreissenoidea</taxon>
        <taxon>Dreissenidae</taxon>
        <taxon>Dreissena</taxon>
    </lineage>
</organism>
<comment type="caution">
    <text evidence="2">The sequence shown here is derived from an EMBL/GenBank/DDBJ whole genome shotgun (WGS) entry which is preliminary data.</text>
</comment>
<reference evidence="2" key="2">
    <citation type="submission" date="2020-11" db="EMBL/GenBank/DDBJ databases">
        <authorList>
            <person name="McCartney M.A."/>
            <person name="Auch B."/>
            <person name="Kono T."/>
            <person name="Mallez S."/>
            <person name="Becker A."/>
            <person name="Gohl D.M."/>
            <person name="Silverstein K.A.T."/>
            <person name="Koren S."/>
            <person name="Bechman K.B."/>
            <person name="Herman A."/>
            <person name="Abrahante J.E."/>
            <person name="Garbe J."/>
        </authorList>
    </citation>
    <scope>NUCLEOTIDE SEQUENCE</scope>
    <source>
        <strain evidence="2">Duluth1</strain>
        <tissue evidence="2">Whole animal</tissue>
    </source>
</reference>
<keyword evidence="3" id="KW-1185">Reference proteome</keyword>
<dbReference type="Proteomes" id="UP000828390">
    <property type="component" value="Unassembled WGS sequence"/>
</dbReference>
<sequence>MIARKPAQFVASGGVWINFKSHLKFYPTSCPGRNRVEIETRSDDQRTGIARRSPDIGFIERAYTSAGDRLIAGGPPHDAQRTPDDARDDARTMNPMSGARRAITAYTSAGDLLIAGGPPHDAHRTPDDARDDARTMNPMSGARRAITVR</sequence>
<dbReference type="AlphaFoldDB" id="A0A9D4J3S1"/>
<feature type="region of interest" description="Disordered" evidence="1">
    <location>
        <begin position="68"/>
        <end position="98"/>
    </location>
</feature>
<feature type="region of interest" description="Disordered" evidence="1">
    <location>
        <begin position="117"/>
        <end position="149"/>
    </location>
</feature>
<accession>A0A9D4J3S1</accession>
<reference evidence="2" key="1">
    <citation type="journal article" date="2019" name="bioRxiv">
        <title>The Genome of the Zebra Mussel, Dreissena polymorpha: A Resource for Invasive Species Research.</title>
        <authorList>
            <person name="McCartney M.A."/>
            <person name="Auch B."/>
            <person name="Kono T."/>
            <person name="Mallez S."/>
            <person name="Zhang Y."/>
            <person name="Obille A."/>
            <person name="Becker A."/>
            <person name="Abrahante J.E."/>
            <person name="Garbe J."/>
            <person name="Badalamenti J.P."/>
            <person name="Herman A."/>
            <person name="Mangelson H."/>
            <person name="Liachko I."/>
            <person name="Sullivan S."/>
            <person name="Sone E.D."/>
            <person name="Koren S."/>
            <person name="Silverstein K.A.T."/>
            <person name="Beckman K.B."/>
            <person name="Gohl D.M."/>
        </authorList>
    </citation>
    <scope>NUCLEOTIDE SEQUENCE</scope>
    <source>
        <strain evidence="2">Duluth1</strain>
        <tissue evidence="2">Whole animal</tissue>
    </source>
</reference>
<proteinExistence type="predicted"/>
<evidence type="ECO:0000256" key="1">
    <source>
        <dbReference type="SAM" id="MobiDB-lite"/>
    </source>
</evidence>
<feature type="compositionally biased region" description="Basic and acidic residues" evidence="1">
    <location>
        <begin position="120"/>
        <end position="134"/>
    </location>
</feature>
<evidence type="ECO:0000313" key="3">
    <source>
        <dbReference type="Proteomes" id="UP000828390"/>
    </source>
</evidence>
<feature type="compositionally biased region" description="Basic and acidic residues" evidence="1">
    <location>
        <begin position="78"/>
        <end position="91"/>
    </location>
</feature>
<gene>
    <name evidence="2" type="ORF">DPMN_147848</name>
</gene>
<evidence type="ECO:0000313" key="2">
    <source>
        <dbReference type="EMBL" id="KAH3794317.1"/>
    </source>
</evidence>
<protein>
    <submittedName>
        <fullName evidence="2">Uncharacterized protein</fullName>
    </submittedName>
</protein>